<dbReference type="Pfam" id="PF08584">
    <property type="entry name" value="Ribonuc_P_40"/>
    <property type="match status" value="1"/>
</dbReference>
<sequence>MTYAGLPVVIVSRCSGPKVVEVKMSSKTLLNCETSSLRHPNNRLSAHLEQLPFNYRATVLLPDCGCAPSQLDETLRSFQSFYLVRNLPLYELLDEHLGRGSVCGLSYKTRIDEDNCAFLKANGHLCLSLDKDSYELLGIEGKACKPKSSRYVVSVDLNDRSMAPGRPRYQRLFSGLTSRLPLKMEFLLAPASGDPDALQPLLSRYEWSRHTPEVSCRLLTHLSRPDPLTCDLRSYDPFDLLEWLGAVQADISCDNAADSFLSSLACPHPSAQSSQSSFLLEVRGLLLPQNIMTLVKQLSHFLERPLSPPWAAVTVHGFMDNLHVHERHFYTLVLFPDHAYSLHLATPAS</sequence>
<dbReference type="GeneTree" id="ENSGT00390000014167"/>
<reference evidence="1" key="2">
    <citation type="submission" date="2025-09" db="UniProtKB">
        <authorList>
            <consortium name="Ensembl"/>
        </authorList>
    </citation>
    <scope>IDENTIFICATION</scope>
</reference>
<reference evidence="1" key="1">
    <citation type="submission" date="2025-08" db="UniProtKB">
        <authorList>
            <consortium name="Ensembl"/>
        </authorList>
    </citation>
    <scope>IDENTIFICATION</scope>
</reference>
<accession>A0A3Q2XZN7</accession>
<dbReference type="GO" id="GO:0030681">
    <property type="term" value="C:multimeric ribonuclease P complex"/>
    <property type="evidence" value="ECO:0007669"/>
    <property type="project" value="TreeGrafter"/>
</dbReference>
<dbReference type="STRING" id="109280.ENSHCOP00000010623"/>
<dbReference type="PANTHER" id="PTHR15396">
    <property type="entry name" value="RIBONUCLEASE P PROTEIN SUBUNIT P40"/>
    <property type="match status" value="1"/>
</dbReference>
<dbReference type="Proteomes" id="UP000264820">
    <property type="component" value="Unplaced"/>
</dbReference>
<dbReference type="GO" id="GO:0000171">
    <property type="term" value="F:ribonuclease MRP activity"/>
    <property type="evidence" value="ECO:0007669"/>
    <property type="project" value="TreeGrafter"/>
</dbReference>
<dbReference type="GO" id="GO:0001682">
    <property type="term" value="P:tRNA 5'-leader removal"/>
    <property type="evidence" value="ECO:0007669"/>
    <property type="project" value="InterPro"/>
</dbReference>
<evidence type="ECO:0000313" key="2">
    <source>
        <dbReference type="Proteomes" id="UP000264820"/>
    </source>
</evidence>
<protein>
    <submittedName>
        <fullName evidence="1">Ribonuclease P/MRP subunit p40</fullName>
    </submittedName>
</protein>
<dbReference type="GO" id="GO:0000172">
    <property type="term" value="C:ribonuclease MRP complex"/>
    <property type="evidence" value="ECO:0007669"/>
    <property type="project" value="TreeGrafter"/>
</dbReference>
<dbReference type="OrthoDB" id="63112at2759"/>
<dbReference type="KEGG" id="hcq:109518877"/>
<dbReference type="InterPro" id="IPR013893">
    <property type="entry name" value="RNase_P_Rpp40"/>
</dbReference>
<dbReference type="GO" id="GO:0000447">
    <property type="term" value="P:endonucleolytic cleavage in ITS1 to separate SSU-rRNA from 5.8S rRNA and LSU-rRNA from tricistronic rRNA transcript (SSU-rRNA, 5.8S rRNA, LSU-rRNA)"/>
    <property type="evidence" value="ECO:0007669"/>
    <property type="project" value="TreeGrafter"/>
</dbReference>
<organism evidence="1 2">
    <name type="scientific">Hippocampus comes</name>
    <name type="common">Tiger tail seahorse</name>
    <dbReference type="NCBI Taxonomy" id="109280"/>
    <lineage>
        <taxon>Eukaryota</taxon>
        <taxon>Metazoa</taxon>
        <taxon>Chordata</taxon>
        <taxon>Craniata</taxon>
        <taxon>Vertebrata</taxon>
        <taxon>Euteleostomi</taxon>
        <taxon>Actinopterygii</taxon>
        <taxon>Neopterygii</taxon>
        <taxon>Teleostei</taxon>
        <taxon>Neoteleostei</taxon>
        <taxon>Acanthomorphata</taxon>
        <taxon>Syngnathiaria</taxon>
        <taxon>Syngnathiformes</taxon>
        <taxon>Syngnathoidei</taxon>
        <taxon>Syngnathidae</taxon>
        <taxon>Hippocampus</taxon>
    </lineage>
</organism>
<dbReference type="RefSeq" id="XP_019730561.1">
    <property type="nucleotide sequence ID" value="XM_019875002.1"/>
</dbReference>
<keyword evidence="2" id="KW-1185">Reference proteome</keyword>
<dbReference type="GeneID" id="109518877"/>
<dbReference type="OMA" id="HAYNCRV"/>
<name>A0A3Q2XZN7_HIPCM</name>
<dbReference type="GO" id="GO:0004526">
    <property type="term" value="F:ribonuclease P activity"/>
    <property type="evidence" value="ECO:0007669"/>
    <property type="project" value="TreeGrafter"/>
</dbReference>
<dbReference type="PANTHER" id="PTHR15396:SF1">
    <property type="entry name" value="RIBONUCLEASE P PROTEIN SUBUNIT P40"/>
    <property type="match status" value="1"/>
</dbReference>
<proteinExistence type="predicted"/>
<dbReference type="AlphaFoldDB" id="A0A3Q2XZN7"/>
<evidence type="ECO:0000313" key="1">
    <source>
        <dbReference type="Ensembl" id="ENSHCOP00000010623.1"/>
    </source>
</evidence>
<dbReference type="Ensembl" id="ENSHCOT00000017097.1">
    <property type="protein sequence ID" value="ENSHCOP00000010623.1"/>
    <property type="gene ID" value="ENSHCOG00000013264.1"/>
</dbReference>